<gene>
    <name evidence="2" type="ORF">K8V08_02955</name>
</gene>
<feature type="compositionally biased region" description="Acidic residues" evidence="1">
    <location>
        <begin position="226"/>
        <end position="246"/>
    </location>
</feature>
<sequence>MRIIPDPNGGRIALQMEDPEQTIITTLLADVSQLLSADLPEPDDDPFLRLVGHLDPDQEVTRPRDPALLRLLPDADSSDPQRSAEYRRLTERDLRESKLHSIRIALHSLGQHPGPISLDRDAAHAWMRALTDVRLVLASRVGIASDEDAERLLGDDPHADGAEVSETEEAILSLYELTTWLQEHITQFMLDGLPDDNGEDSDAEDSDGGDDDLGESRDENVAGDGLGDDDLGDGDDDPQGPDDSPEPDGPRGDRG</sequence>
<protein>
    <submittedName>
        <fullName evidence="2">DUF2017 domain-containing protein</fullName>
    </submittedName>
</protein>
<feature type="region of interest" description="Disordered" evidence="1">
    <location>
        <begin position="191"/>
        <end position="255"/>
    </location>
</feature>
<name>A0A921MBR9_9MICO</name>
<organism evidence="2 3">
    <name type="scientific">Brevibacterium senegalense</name>
    <dbReference type="NCBI Taxonomy" id="1033736"/>
    <lineage>
        <taxon>Bacteria</taxon>
        <taxon>Bacillati</taxon>
        <taxon>Actinomycetota</taxon>
        <taxon>Actinomycetes</taxon>
        <taxon>Micrococcales</taxon>
        <taxon>Brevibacteriaceae</taxon>
        <taxon>Brevibacterium</taxon>
    </lineage>
</organism>
<dbReference type="EMBL" id="DYUK01000068">
    <property type="protein sequence ID" value="HJG79354.1"/>
    <property type="molecule type" value="Genomic_DNA"/>
</dbReference>
<comment type="caution">
    <text evidence="2">The sequence shown here is derived from an EMBL/GenBank/DDBJ whole genome shotgun (WGS) entry which is preliminary data.</text>
</comment>
<accession>A0A921MBR9</accession>
<dbReference type="Proteomes" id="UP000784435">
    <property type="component" value="Unassembled WGS sequence"/>
</dbReference>
<evidence type="ECO:0000256" key="1">
    <source>
        <dbReference type="SAM" id="MobiDB-lite"/>
    </source>
</evidence>
<dbReference type="Pfam" id="PF09438">
    <property type="entry name" value="DUF2017"/>
    <property type="match status" value="1"/>
</dbReference>
<reference evidence="2" key="1">
    <citation type="journal article" date="2021" name="PeerJ">
        <title>Extensive microbial diversity within the chicken gut microbiome revealed by metagenomics and culture.</title>
        <authorList>
            <person name="Gilroy R."/>
            <person name="Ravi A."/>
            <person name="Getino M."/>
            <person name="Pursley I."/>
            <person name="Horton D.L."/>
            <person name="Alikhan N.F."/>
            <person name="Baker D."/>
            <person name="Gharbi K."/>
            <person name="Hall N."/>
            <person name="Watson M."/>
            <person name="Adriaenssens E.M."/>
            <person name="Foster-Nyarko E."/>
            <person name="Jarju S."/>
            <person name="Secka A."/>
            <person name="Antonio M."/>
            <person name="Oren A."/>
            <person name="Chaudhuri R.R."/>
            <person name="La Ragione R."/>
            <person name="Hildebrand F."/>
            <person name="Pallen M.J."/>
        </authorList>
    </citation>
    <scope>NUCLEOTIDE SEQUENCE</scope>
    <source>
        <strain evidence="2">ChiGjej5B5-7349</strain>
    </source>
</reference>
<proteinExistence type="predicted"/>
<dbReference type="AlphaFoldDB" id="A0A921MBR9"/>
<reference evidence="2" key="2">
    <citation type="submission" date="2021-09" db="EMBL/GenBank/DDBJ databases">
        <authorList>
            <person name="Gilroy R."/>
        </authorList>
    </citation>
    <scope>NUCLEOTIDE SEQUENCE</scope>
    <source>
        <strain evidence="2">ChiGjej5B5-7349</strain>
    </source>
</reference>
<evidence type="ECO:0000313" key="3">
    <source>
        <dbReference type="Proteomes" id="UP000784435"/>
    </source>
</evidence>
<evidence type="ECO:0000313" key="2">
    <source>
        <dbReference type="EMBL" id="HJG79354.1"/>
    </source>
</evidence>
<dbReference type="InterPro" id="IPR018561">
    <property type="entry name" value="AosR"/>
</dbReference>
<feature type="compositionally biased region" description="Acidic residues" evidence="1">
    <location>
        <begin position="193"/>
        <end position="213"/>
    </location>
</feature>